<keyword evidence="4" id="KW-0786">Thiamine pyrophosphate</keyword>
<evidence type="ECO:0000256" key="3">
    <source>
        <dbReference type="ARBA" id="ARBA00023002"/>
    </source>
</evidence>
<sequence>MSDPGVSYRSRDEVRAVRSKSDPILLLQDRMVSSKLSTVEELQEINDQVKKEVEEAAQFTISDAEPSLDVLGHHIYSDSPPFEVRGAHPWIKFKSCSKGGQYSDVLEIFRMIYGQL</sequence>
<dbReference type="AlphaFoldDB" id="A0A091CQ47"/>
<name>A0A091CQ47_FUKDA</name>
<dbReference type="GO" id="GO:0006086">
    <property type="term" value="P:pyruvate decarboxylation to acetyl-CoA"/>
    <property type="evidence" value="ECO:0007669"/>
    <property type="project" value="TreeGrafter"/>
</dbReference>
<accession>A0A091CQ47</accession>
<dbReference type="PANTHER" id="PTHR11516:SF60">
    <property type="entry name" value="PYRUVATE DEHYDROGENASE E1 COMPONENT SUBUNIT ALPHA"/>
    <property type="match status" value="1"/>
</dbReference>
<protein>
    <submittedName>
        <fullName evidence="6">Pyruvate dehydrogenase E1 component subunit alpha, somatic form, mitochondrial</fullName>
    </submittedName>
</protein>
<dbReference type="Gene3D" id="3.40.50.970">
    <property type="match status" value="1"/>
</dbReference>
<organism evidence="6 7">
    <name type="scientific">Fukomys damarensis</name>
    <name type="common">Damaraland mole rat</name>
    <name type="synonym">Cryptomys damarensis</name>
    <dbReference type="NCBI Taxonomy" id="885580"/>
    <lineage>
        <taxon>Eukaryota</taxon>
        <taxon>Metazoa</taxon>
        <taxon>Chordata</taxon>
        <taxon>Craniata</taxon>
        <taxon>Vertebrata</taxon>
        <taxon>Euteleostomi</taxon>
        <taxon>Mammalia</taxon>
        <taxon>Eutheria</taxon>
        <taxon>Euarchontoglires</taxon>
        <taxon>Glires</taxon>
        <taxon>Rodentia</taxon>
        <taxon>Hystricomorpha</taxon>
        <taxon>Bathyergidae</taxon>
        <taxon>Fukomys</taxon>
    </lineage>
</organism>
<reference evidence="6 7" key="1">
    <citation type="submission" date="2013-11" db="EMBL/GenBank/DDBJ databases">
        <title>The Damaraland mole rat (Fukomys damarensis) genome and evolution of African mole rats.</title>
        <authorList>
            <person name="Gladyshev V.N."/>
            <person name="Fang X."/>
        </authorList>
    </citation>
    <scope>NUCLEOTIDE SEQUENCE [LARGE SCALE GENOMIC DNA]</scope>
    <source>
        <tissue evidence="6">Liver</tissue>
    </source>
</reference>
<proteinExistence type="predicted"/>
<comment type="cofactor">
    <cofactor evidence="1">
        <name>thiamine diphosphate</name>
        <dbReference type="ChEBI" id="CHEBI:58937"/>
    </cofactor>
</comment>
<dbReference type="InterPro" id="IPR050642">
    <property type="entry name" value="PDH_E1_Alpha_Subunit"/>
</dbReference>
<keyword evidence="7" id="KW-1185">Reference proteome</keyword>
<dbReference type="PANTHER" id="PTHR11516">
    <property type="entry name" value="PYRUVATE DEHYDROGENASE E1 COMPONENT, ALPHA SUBUNIT BACTERIAL AND ORGANELLAR"/>
    <property type="match status" value="1"/>
</dbReference>
<evidence type="ECO:0000256" key="1">
    <source>
        <dbReference type="ARBA" id="ARBA00001964"/>
    </source>
</evidence>
<dbReference type="Pfam" id="PF00676">
    <property type="entry name" value="E1_dh"/>
    <property type="match status" value="1"/>
</dbReference>
<evidence type="ECO:0000256" key="2">
    <source>
        <dbReference type="ARBA" id="ARBA00022946"/>
    </source>
</evidence>
<gene>
    <name evidence="6" type="ORF">H920_17376</name>
</gene>
<keyword evidence="3" id="KW-0560">Oxidoreductase</keyword>
<keyword evidence="2" id="KW-0809">Transit peptide</keyword>
<dbReference type="SUPFAM" id="SSF52518">
    <property type="entry name" value="Thiamin diphosphate-binding fold (THDP-binding)"/>
    <property type="match status" value="1"/>
</dbReference>
<keyword evidence="6" id="KW-0670">Pyruvate</keyword>
<feature type="domain" description="Dehydrogenase E1 component" evidence="5">
    <location>
        <begin position="1"/>
        <end position="66"/>
    </location>
</feature>
<dbReference type="InterPro" id="IPR001017">
    <property type="entry name" value="DH_E1"/>
</dbReference>
<evidence type="ECO:0000313" key="6">
    <source>
        <dbReference type="EMBL" id="KFO21234.1"/>
    </source>
</evidence>
<evidence type="ECO:0000256" key="4">
    <source>
        <dbReference type="ARBA" id="ARBA00023052"/>
    </source>
</evidence>
<evidence type="ECO:0000313" key="7">
    <source>
        <dbReference type="Proteomes" id="UP000028990"/>
    </source>
</evidence>
<dbReference type="EMBL" id="KN124419">
    <property type="protein sequence ID" value="KFO21234.1"/>
    <property type="molecule type" value="Genomic_DNA"/>
</dbReference>
<evidence type="ECO:0000259" key="5">
    <source>
        <dbReference type="Pfam" id="PF00676"/>
    </source>
</evidence>
<dbReference type="Proteomes" id="UP000028990">
    <property type="component" value="Unassembled WGS sequence"/>
</dbReference>
<dbReference type="GO" id="GO:0004739">
    <property type="term" value="F:pyruvate dehydrogenase (acetyl-transferring) activity"/>
    <property type="evidence" value="ECO:0007669"/>
    <property type="project" value="TreeGrafter"/>
</dbReference>
<dbReference type="InterPro" id="IPR029061">
    <property type="entry name" value="THDP-binding"/>
</dbReference>